<dbReference type="Proteomes" id="UP001250932">
    <property type="component" value="Unassembled WGS sequence"/>
</dbReference>
<sequence length="293" mass="31347">MVTQIDQASGLRARASAGQTHSPVQVIAVSSGKGGVGKTNIVANLAVAGAKQGSHVMIMDADLALGNLDVLLGLNPTYTLEDVIAGRQSLEDVVIDGPSGVRILPATSGVQDLTSLSHDQQIHLQSQFSQLTKPPELLLIDCAAGIAANVLYFSLVANEVLVVVTPEPTSLTDAYALIKVLSTRYRQKRFRILINMAKHVREAKDVFRKLSKVSDRFLSVSLDFAGWVPLDDHLSMAVCQQKAVVEAYPKAPSSRALVELVATINEWRAEQSMDGGLQLFGPSVLWAPGQEGA</sequence>
<keyword evidence="4" id="KW-1185">Reference proteome</keyword>
<comment type="caution">
    <text evidence="3">The sequence shown here is derived from an EMBL/GenBank/DDBJ whole genome shotgun (WGS) entry which is preliminary data.</text>
</comment>
<keyword evidence="2" id="KW-0067">ATP-binding</keyword>
<dbReference type="Gene3D" id="3.40.50.300">
    <property type="entry name" value="P-loop containing nucleotide triphosphate hydrolases"/>
    <property type="match status" value="1"/>
</dbReference>
<dbReference type="InterPro" id="IPR050625">
    <property type="entry name" value="ParA/MinD_ATPase"/>
</dbReference>
<dbReference type="SUPFAM" id="SSF52540">
    <property type="entry name" value="P-loop containing nucleoside triphosphate hydrolases"/>
    <property type="match status" value="1"/>
</dbReference>
<organism evidence="3 4">
    <name type="scientific">Candidatus Nitronereus thalassa</name>
    <dbReference type="NCBI Taxonomy" id="3020898"/>
    <lineage>
        <taxon>Bacteria</taxon>
        <taxon>Pseudomonadati</taxon>
        <taxon>Nitrospirota</taxon>
        <taxon>Nitrospiria</taxon>
        <taxon>Nitrospirales</taxon>
        <taxon>Nitrospiraceae</taxon>
        <taxon>Candidatus Nitronereus</taxon>
    </lineage>
</organism>
<evidence type="ECO:0000256" key="2">
    <source>
        <dbReference type="ARBA" id="ARBA00022840"/>
    </source>
</evidence>
<proteinExistence type="predicted"/>
<accession>A0ABU3K696</accession>
<evidence type="ECO:0000313" key="3">
    <source>
        <dbReference type="EMBL" id="MDT7041901.1"/>
    </source>
</evidence>
<dbReference type="InterPro" id="IPR033756">
    <property type="entry name" value="YlxH/NBP35"/>
</dbReference>
<keyword evidence="1" id="KW-0547">Nucleotide-binding</keyword>
<dbReference type="Pfam" id="PF10609">
    <property type="entry name" value="ParA"/>
    <property type="match status" value="1"/>
</dbReference>
<dbReference type="InterPro" id="IPR033875">
    <property type="entry name" value="FlhG"/>
</dbReference>
<dbReference type="PANTHER" id="PTHR43384">
    <property type="entry name" value="SEPTUM SITE-DETERMINING PROTEIN MIND HOMOLOG, CHLOROPLASTIC-RELATED"/>
    <property type="match status" value="1"/>
</dbReference>
<dbReference type="InterPro" id="IPR027417">
    <property type="entry name" value="P-loop_NTPase"/>
</dbReference>
<name>A0ABU3K696_9BACT</name>
<reference evidence="3 4" key="1">
    <citation type="journal article" date="2023" name="ISME J.">
        <title>Cultivation and genomic characterization of novel and ubiquitous marine nitrite-oxidizing bacteria from the Nitrospirales.</title>
        <authorList>
            <person name="Mueller A.J."/>
            <person name="Daebeler A."/>
            <person name="Herbold C.W."/>
            <person name="Kirkegaard R.H."/>
            <person name="Daims H."/>
        </authorList>
    </citation>
    <scope>NUCLEOTIDE SEQUENCE [LARGE SCALE GENOMIC DNA]</scope>
    <source>
        <strain evidence="3 4">EB</strain>
    </source>
</reference>
<evidence type="ECO:0000313" key="4">
    <source>
        <dbReference type="Proteomes" id="UP001250932"/>
    </source>
</evidence>
<dbReference type="CDD" id="cd02038">
    <property type="entry name" value="FlhG-like"/>
    <property type="match status" value="1"/>
</dbReference>
<dbReference type="PIRSF" id="PIRSF003092">
    <property type="entry name" value="MinD"/>
    <property type="match status" value="1"/>
</dbReference>
<dbReference type="EMBL" id="JAQOUE010000001">
    <property type="protein sequence ID" value="MDT7041901.1"/>
    <property type="molecule type" value="Genomic_DNA"/>
</dbReference>
<gene>
    <name evidence="3" type="ORF">PPG34_06020</name>
</gene>
<dbReference type="PANTHER" id="PTHR43384:SF4">
    <property type="entry name" value="CELLULOSE BIOSYNTHESIS PROTEIN BCSQ-RELATED"/>
    <property type="match status" value="1"/>
</dbReference>
<protein>
    <submittedName>
        <fullName evidence="3">MinD/ParA family protein</fullName>
    </submittedName>
</protein>
<dbReference type="InterPro" id="IPR025501">
    <property type="entry name" value="MinD_FleN"/>
</dbReference>
<evidence type="ECO:0000256" key="1">
    <source>
        <dbReference type="ARBA" id="ARBA00022741"/>
    </source>
</evidence>
<dbReference type="RefSeq" id="WP_313832247.1">
    <property type="nucleotide sequence ID" value="NZ_JAQOUE010000001.1"/>
</dbReference>